<accession>A0AA88KKU1</accession>
<evidence type="ECO:0000313" key="5">
    <source>
        <dbReference type="EMBL" id="KAG2387130.1"/>
    </source>
</evidence>
<evidence type="ECO:0000313" key="6">
    <source>
        <dbReference type="Proteomes" id="UP000816034"/>
    </source>
</evidence>
<sequence>MALRKKKSKKEKSSSKQGGGKFSKLTSLIMGGGSSERRKRRIGFSKVLLGGDEKKSSFLARQIQYWLRSPDVLNLNTTMTTTKTLYSSPTSSTTVTISFTPETSVDQDDSALTSTTEPTTRLSTQEISKLQSVHVFSANTKLVASALSVWYEIVTYLLTHHKRRIILQEDYYPEGGLLDYLARVKREEGWLALLGFKNAEKDFTASLLTIGAGMAFEKGIRAQIIDPLLDSENTSIPNVVKQLIAILELPLSIAMTYPFDHSQLVIVKKKIENGTIGTKESDKSLRCIPTLKQLYKDRGLVHGVYYGFGWHVLETVISNLVRSGLKYVTNLLLEKIVGTQNLEMAKSYLPGDQLFTLETTQNIGVEIAHEAITAPLHYTMTTYRADMGKTFSNPVECFRKIQTERGFTTFYKGVWLGTLFPSFGKRK</sequence>
<dbReference type="AlphaFoldDB" id="A0AA88KKU1"/>
<comment type="caution">
    <text evidence="5">The sequence shown here is derived from an EMBL/GenBank/DDBJ whole genome shotgun (WGS) entry which is preliminary data.</text>
</comment>
<dbReference type="Proteomes" id="UP000816034">
    <property type="component" value="Unassembled WGS sequence"/>
</dbReference>
<dbReference type="EMBL" id="PYSW02000014">
    <property type="protein sequence ID" value="KAG2387130.1"/>
    <property type="molecule type" value="Genomic_DNA"/>
</dbReference>
<name>A0AA88KKU1_NAELO</name>
<dbReference type="GeneID" id="68094621"/>
<evidence type="ECO:0000256" key="3">
    <source>
        <dbReference type="ARBA" id="ARBA00023136"/>
    </source>
</evidence>
<feature type="region of interest" description="Disordered" evidence="4">
    <location>
        <begin position="1"/>
        <end position="37"/>
    </location>
</feature>
<organism evidence="5 6">
    <name type="scientific">Naegleria lovaniensis</name>
    <name type="common">Amoeba</name>
    <dbReference type="NCBI Taxonomy" id="51637"/>
    <lineage>
        <taxon>Eukaryota</taxon>
        <taxon>Discoba</taxon>
        <taxon>Heterolobosea</taxon>
        <taxon>Tetramitia</taxon>
        <taxon>Eutetramitia</taxon>
        <taxon>Vahlkampfiidae</taxon>
        <taxon>Naegleria</taxon>
    </lineage>
</organism>
<reference evidence="5 6" key="1">
    <citation type="journal article" date="2018" name="BMC Genomics">
        <title>The genome of Naegleria lovaniensis, the basis for a comparative approach to unravel pathogenicity factors of the human pathogenic amoeba N. fowleri.</title>
        <authorList>
            <person name="Liechti N."/>
            <person name="Schurch N."/>
            <person name="Bruggmann R."/>
            <person name="Wittwer M."/>
        </authorList>
    </citation>
    <scope>NUCLEOTIDE SEQUENCE [LARGE SCALE GENOMIC DNA]</scope>
    <source>
        <strain evidence="5 6">ATCC 30569</strain>
    </source>
</reference>
<dbReference type="GO" id="GO:0016020">
    <property type="term" value="C:membrane"/>
    <property type="evidence" value="ECO:0007669"/>
    <property type="project" value="UniProtKB-SubCell"/>
</dbReference>
<keyword evidence="3" id="KW-0472">Membrane</keyword>
<protein>
    <submittedName>
        <fullName evidence="5">Uncharacterized protein</fullName>
    </submittedName>
</protein>
<dbReference type="Gene3D" id="1.50.40.10">
    <property type="entry name" value="Mitochondrial carrier domain"/>
    <property type="match status" value="1"/>
</dbReference>
<keyword evidence="6" id="KW-1185">Reference proteome</keyword>
<dbReference type="SUPFAM" id="SSF103506">
    <property type="entry name" value="Mitochondrial carrier"/>
    <property type="match status" value="1"/>
</dbReference>
<feature type="compositionally biased region" description="Basic residues" evidence="4">
    <location>
        <begin position="1"/>
        <end position="10"/>
    </location>
</feature>
<dbReference type="InterPro" id="IPR023395">
    <property type="entry name" value="MCP_dom_sf"/>
</dbReference>
<evidence type="ECO:0000256" key="4">
    <source>
        <dbReference type="SAM" id="MobiDB-lite"/>
    </source>
</evidence>
<proteinExistence type="predicted"/>
<gene>
    <name evidence="5" type="ORF">C9374_002165</name>
</gene>
<comment type="subcellular location">
    <subcellularLocation>
        <location evidence="1">Membrane</location>
    </subcellularLocation>
</comment>
<evidence type="ECO:0000256" key="1">
    <source>
        <dbReference type="ARBA" id="ARBA00004370"/>
    </source>
</evidence>
<evidence type="ECO:0000256" key="2">
    <source>
        <dbReference type="ARBA" id="ARBA00022692"/>
    </source>
</evidence>
<keyword evidence="2" id="KW-0812">Transmembrane</keyword>
<dbReference type="RefSeq" id="XP_044551122.1">
    <property type="nucleotide sequence ID" value="XM_044691553.1"/>
</dbReference>